<dbReference type="SMART" id="SM00065">
    <property type="entry name" value="GAF"/>
    <property type="match status" value="1"/>
</dbReference>
<proteinExistence type="predicted"/>
<comment type="subcellular location">
    <subcellularLocation>
        <location evidence="1">Membrane</location>
        <topology evidence="1">Single-pass membrane protein</topology>
    </subcellularLocation>
</comment>
<feature type="domain" description="Protein kinase" evidence="2">
    <location>
        <begin position="1"/>
        <end position="264"/>
    </location>
</feature>
<dbReference type="SUPFAM" id="SSF56112">
    <property type="entry name" value="Protein kinase-like (PK-like)"/>
    <property type="match status" value="1"/>
</dbReference>
<accession>A0A937R9W5</accession>
<dbReference type="InterPro" id="IPR043128">
    <property type="entry name" value="Rev_trsase/Diguanyl_cyclase"/>
</dbReference>
<dbReference type="PROSITE" id="PS50011">
    <property type="entry name" value="PROTEIN_KINASE_DOM"/>
    <property type="match status" value="1"/>
</dbReference>
<dbReference type="Gene3D" id="1.10.510.10">
    <property type="entry name" value="Transferase(Phosphotransferase) domain 1"/>
    <property type="match status" value="1"/>
</dbReference>
<dbReference type="RefSeq" id="WP_203004754.1">
    <property type="nucleotide sequence ID" value="NZ_JADWYU010000144.1"/>
</dbReference>
<reference evidence="4" key="1">
    <citation type="submission" date="2020-12" db="EMBL/GenBank/DDBJ databases">
        <title>Genomic characterization of non-nitrogen-fixing Frankia strains.</title>
        <authorList>
            <person name="Carlos-Shanley C."/>
            <person name="Guerra T."/>
            <person name="Hahn D."/>
        </authorList>
    </citation>
    <scope>NUCLEOTIDE SEQUENCE</scope>
    <source>
        <strain evidence="4">CN6</strain>
    </source>
</reference>
<dbReference type="Pfam" id="PF00069">
    <property type="entry name" value="Pkinase"/>
    <property type="match status" value="1"/>
</dbReference>
<dbReference type="SUPFAM" id="SSF55073">
    <property type="entry name" value="Nucleotide cyclase"/>
    <property type="match status" value="1"/>
</dbReference>
<dbReference type="GO" id="GO:0005524">
    <property type="term" value="F:ATP binding"/>
    <property type="evidence" value="ECO:0007669"/>
    <property type="project" value="InterPro"/>
</dbReference>
<keyword evidence="5" id="KW-1185">Reference proteome</keyword>
<name>A0A937R9W5_9ACTN</name>
<dbReference type="InterPro" id="IPR000160">
    <property type="entry name" value="GGDEF_dom"/>
</dbReference>
<sequence length="1622" mass="175412">MTPVGDPSTAAGVELLHESERTRITRLLLDTGSVIRKEPLGPEAPRRLRHEVEILERLAGVEGVARLASEAPRSPGAILLADVGGDALSTRATPLDSARLVDLAWLLARAVAGMHRRGVVHRDVSPANIVVSPDGDSPCLIDFALATTVPAVQPRFAHPSQIVGTLPYLAPEQTGRTRRPVDQRADLYAVGAILYELATGAPPFGAHDPLRIIHDTLTRMPPPPAAVNPAVPAGLSRIIMHLLEKEPDGRYQSADGLVRDLSRLRREGTLACPGQQDFPDRPFTPSRLAGRDREIGELDEAFAEAMAGRCSGILLGGAPGVGKTALVGELRPIVARHDGWFVSGKFDQYRRDQEYDGVARAFRALGRLLLAEPEDRLAEVREELLRRLGPNAGLAAIAVPELATLMRISPEPGDPMSARGRAQHAAVEILRAVACPRRPVVFFVDDLQWAGRTPLGFVEQVLAGEEKIEGLLLVAAYRESDVDAAHPLAPMLARWRSEPPGPRRLRLDGLPPAGQAAMVADLLRLAPPAAGELAELIAPATGGNPYDTVELLGALRHDGVLTAGDHGWRWEPAAVRARLDQVDMTGLLAGHVATLPPATTALLAAVACLAGQVEFDLLEAATGLDGDELERRLAPAFADGVLVLELDGRPSARFSHDRARESVLSSLTAAARQDRHLRLARRLAGRPEYHAVAAEQYLVVADAVRDAGERRLMTGLFRRAAAAATVLGNFLLAERFLTAAAGHVDPADLDEAVAVHSERQSALYCLGRLDETDGEFRTVCRLAAEPARRTTAVLSQILSLTNRNHPEEAIRLGLDQLRCLGFAVPDREDLGGEIDRGLDALYPWMEQTDESDDLRRSGVSGRERRDAMRIFDRLMPAAYFCDHEMMAWLTVQALALWARHGPDPALLGPAGHIAFVTIVRRGDYRTGHRIMRRLLAVGRARGYEPELWMAWFLYVVSTGHWFDALETNVAEARDALAALLRNADLHHACWTHYVLLSNLLDSAPTLEVYLTEVDEALAMAARTGNGHAEETFLPWRRLARVLRGEAADSAADETAVLGKLTGNPFALANLHATRAITAAVLDQPAELARHTAAAMAFVSTLGANHVIGTARVLRAVAVAWQARTGRADGRDAALAELDELVDWLSERAADAPVNFQHLLRLVEAERAWAVGHFRQAACGFDLALREAATRGRPWHRALIAERAARFYLAHGMTLAGNSLLAAARRQYVAWGAAAKVGQLDWAHPTLAGSASSAPPGQSATRRSTFTAGTIDVRAIVAASQALSSETTIEGLRVRLKGILSEMTGATGVHVLLWSPEERGWLAPACPGGTDRLAEAGPRCPLPSSVIRYAERTGEPVVVADATRDDRFRRDPCFRGLDRCSLLAVPIAIRGEPRAMLVLENRMIRSAFSHEHLEGIMLIAGQLTVSLDNLQVYASLERKVAERTGQLAAANRRLEQLSVTDPLTGLANRRRLEEVLGSEWNRARQQARPLALAMIDIDHFKLYNDHFGHAAGDRCLARVAARLVWDLGNTPLAARYGGEEFVLVLPDTDVEAAGRLAWRLCRGVTELAEPHPLVAARVVTVSVGVAAAVPAAGDEVAGLVERADAALYRAKRGGRGRVEAAPG</sequence>
<dbReference type="InterPro" id="IPR000719">
    <property type="entry name" value="Prot_kinase_dom"/>
</dbReference>
<dbReference type="GO" id="GO:0004672">
    <property type="term" value="F:protein kinase activity"/>
    <property type="evidence" value="ECO:0007669"/>
    <property type="project" value="InterPro"/>
</dbReference>
<dbReference type="CDD" id="cd14014">
    <property type="entry name" value="STKc_PknB_like"/>
    <property type="match status" value="1"/>
</dbReference>
<dbReference type="PANTHER" id="PTHR43642">
    <property type="entry name" value="HYBRID SIGNAL TRANSDUCTION HISTIDINE KINASE G"/>
    <property type="match status" value="1"/>
</dbReference>
<organism evidence="4 5">
    <name type="scientific">Frankia nepalensis</name>
    <dbReference type="NCBI Taxonomy" id="1836974"/>
    <lineage>
        <taxon>Bacteria</taxon>
        <taxon>Bacillati</taxon>
        <taxon>Actinomycetota</taxon>
        <taxon>Actinomycetes</taxon>
        <taxon>Frankiales</taxon>
        <taxon>Frankiaceae</taxon>
        <taxon>Frankia</taxon>
    </lineage>
</organism>
<evidence type="ECO:0000259" key="3">
    <source>
        <dbReference type="PROSITE" id="PS50887"/>
    </source>
</evidence>
<dbReference type="FunFam" id="3.30.70.270:FF:000001">
    <property type="entry name" value="Diguanylate cyclase domain protein"/>
    <property type="match status" value="1"/>
</dbReference>
<dbReference type="CDD" id="cd01949">
    <property type="entry name" value="GGDEF"/>
    <property type="match status" value="1"/>
</dbReference>
<comment type="caution">
    <text evidence="4">The sequence shown here is derived from an EMBL/GenBank/DDBJ whole genome shotgun (WGS) entry which is preliminary data.</text>
</comment>
<evidence type="ECO:0000313" key="5">
    <source>
        <dbReference type="Proteomes" id="UP000604475"/>
    </source>
</evidence>
<feature type="domain" description="GGDEF" evidence="3">
    <location>
        <begin position="1487"/>
        <end position="1622"/>
    </location>
</feature>
<dbReference type="PANTHER" id="PTHR43642:SF1">
    <property type="entry name" value="HYBRID SIGNAL TRANSDUCTION HISTIDINE KINASE G"/>
    <property type="match status" value="1"/>
</dbReference>
<dbReference type="SMART" id="SM00267">
    <property type="entry name" value="GGDEF"/>
    <property type="match status" value="1"/>
</dbReference>
<dbReference type="Proteomes" id="UP000604475">
    <property type="component" value="Unassembled WGS sequence"/>
</dbReference>
<dbReference type="InterPro" id="IPR008266">
    <property type="entry name" value="Tyr_kinase_AS"/>
</dbReference>
<gene>
    <name evidence="4" type="ORF">I7412_13360</name>
</gene>
<dbReference type="NCBIfam" id="TIGR00254">
    <property type="entry name" value="GGDEF"/>
    <property type="match status" value="1"/>
</dbReference>
<dbReference type="InterPro" id="IPR027417">
    <property type="entry name" value="P-loop_NTPase"/>
</dbReference>
<dbReference type="SMART" id="SM00220">
    <property type="entry name" value="S_TKc"/>
    <property type="match status" value="1"/>
</dbReference>
<dbReference type="InterPro" id="IPR029787">
    <property type="entry name" value="Nucleotide_cyclase"/>
</dbReference>
<dbReference type="InterPro" id="IPR011009">
    <property type="entry name" value="Kinase-like_dom_sf"/>
</dbReference>
<dbReference type="SUPFAM" id="SSF55781">
    <property type="entry name" value="GAF domain-like"/>
    <property type="match status" value="1"/>
</dbReference>
<dbReference type="Pfam" id="PF00990">
    <property type="entry name" value="GGDEF"/>
    <property type="match status" value="1"/>
</dbReference>
<dbReference type="InterPro" id="IPR053159">
    <property type="entry name" value="Hybrid_Histidine_Kinase"/>
</dbReference>
<dbReference type="SUPFAM" id="SSF52540">
    <property type="entry name" value="P-loop containing nucleoside triphosphate hydrolases"/>
    <property type="match status" value="1"/>
</dbReference>
<dbReference type="InterPro" id="IPR041664">
    <property type="entry name" value="AAA_16"/>
</dbReference>
<dbReference type="InterPro" id="IPR003018">
    <property type="entry name" value="GAF"/>
</dbReference>
<dbReference type="EMBL" id="JAEACQ010000171">
    <property type="protein sequence ID" value="MBL7628116.1"/>
    <property type="molecule type" value="Genomic_DNA"/>
</dbReference>
<dbReference type="PROSITE" id="PS50887">
    <property type="entry name" value="GGDEF"/>
    <property type="match status" value="1"/>
</dbReference>
<evidence type="ECO:0000259" key="2">
    <source>
        <dbReference type="PROSITE" id="PS50011"/>
    </source>
</evidence>
<evidence type="ECO:0000256" key="1">
    <source>
        <dbReference type="ARBA" id="ARBA00004167"/>
    </source>
</evidence>
<protein>
    <submittedName>
        <fullName evidence="4">Diguanylate cyclase</fullName>
    </submittedName>
</protein>
<dbReference type="Pfam" id="PF13191">
    <property type="entry name" value="AAA_16"/>
    <property type="match status" value="1"/>
</dbReference>
<dbReference type="Gene3D" id="3.30.450.40">
    <property type="match status" value="1"/>
</dbReference>
<dbReference type="Gene3D" id="3.30.70.270">
    <property type="match status" value="1"/>
</dbReference>
<dbReference type="PROSITE" id="PS00109">
    <property type="entry name" value="PROTEIN_KINASE_TYR"/>
    <property type="match status" value="1"/>
</dbReference>
<dbReference type="Pfam" id="PF01590">
    <property type="entry name" value="GAF"/>
    <property type="match status" value="1"/>
</dbReference>
<dbReference type="InterPro" id="IPR029016">
    <property type="entry name" value="GAF-like_dom_sf"/>
</dbReference>
<evidence type="ECO:0000313" key="4">
    <source>
        <dbReference type="EMBL" id="MBL7628116.1"/>
    </source>
</evidence>
<dbReference type="GO" id="GO:0016020">
    <property type="term" value="C:membrane"/>
    <property type="evidence" value="ECO:0007669"/>
    <property type="project" value="UniProtKB-SubCell"/>
</dbReference>